<sequence length="414" mass="45269">VILGGGILGLSTAYYLSLHALPGQTVTVVDSSPKLFQCASGRGTGILANNWFVEPFQTLARYSWDLHQSFSEEHGGREKWDYSGTIRFDVHKGQLTDESTRARNQETLSQNRPSRCKRCIGAINSTASPGSKSPKWLQIRENMEVDAVSGFNETSQIDPQKLSEFLLKKCLQQGVRLHLNKMTTSVSRDAVSGEIDGIEVEHSNKPGGPRERLNATHLVIAAGPWSLGLFESLFPDASVAIPMWVNKSGNSLIVKTPSWKPRDDLDGCQSAVFNDYLGFSLDISSRLEGTLVIAGFGADPEDLPRLATDVLPQQNKIKQMMELGELLTRHNGSSLTAVRGSRCYQPNTFNGLPIITKVSNQELFKDASPDDAIRGTRGLYFLSGHGRYGILLSLGSGKLLAQIIHGCEPDVDLA</sequence>
<evidence type="ECO:0000259" key="1">
    <source>
        <dbReference type="Pfam" id="PF01266"/>
    </source>
</evidence>
<feature type="non-terminal residue" evidence="2">
    <location>
        <position position="414"/>
    </location>
</feature>
<feature type="domain" description="FAD dependent oxidoreductase" evidence="1">
    <location>
        <begin position="1"/>
        <end position="402"/>
    </location>
</feature>
<dbReference type="PANTHER" id="PTHR13847:SF185">
    <property type="entry name" value="FAD DEPENDENT OXIDOREDUCTASE SUPERFAMILY (AFU_ORTHOLOGUE AFUA_3G02360)"/>
    <property type="match status" value="1"/>
</dbReference>
<name>A0AA39X0M5_9PEZI</name>
<comment type="caution">
    <text evidence="2">The sequence shown here is derived from an EMBL/GenBank/DDBJ whole genome shotgun (WGS) entry which is preliminary data.</text>
</comment>
<keyword evidence="3" id="KW-1185">Reference proteome</keyword>
<dbReference type="AlphaFoldDB" id="A0AA39X0M5"/>
<dbReference type="GO" id="GO:0005829">
    <property type="term" value="C:cytosol"/>
    <property type="evidence" value="ECO:0007669"/>
    <property type="project" value="GOC"/>
</dbReference>
<organism evidence="2 3">
    <name type="scientific">Bombardia bombarda</name>
    <dbReference type="NCBI Taxonomy" id="252184"/>
    <lineage>
        <taxon>Eukaryota</taxon>
        <taxon>Fungi</taxon>
        <taxon>Dikarya</taxon>
        <taxon>Ascomycota</taxon>
        <taxon>Pezizomycotina</taxon>
        <taxon>Sordariomycetes</taxon>
        <taxon>Sordariomycetidae</taxon>
        <taxon>Sordariales</taxon>
        <taxon>Lasiosphaeriaceae</taxon>
        <taxon>Bombardia</taxon>
    </lineage>
</organism>
<dbReference type="Gene3D" id="3.50.50.60">
    <property type="entry name" value="FAD/NAD(P)-binding domain"/>
    <property type="match status" value="1"/>
</dbReference>
<accession>A0AA39X0M5</accession>
<protein>
    <submittedName>
        <fullName evidence="2">FAD dependent oxidoreductase</fullName>
    </submittedName>
</protein>
<dbReference type="Pfam" id="PF01266">
    <property type="entry name" value="DAO"/>
    <property type="match status" value="1"/>
</dbReference>
<proteinExistence type="predicted"/>
<dbReference type="GO" id="GO:0005770">
    <property type="term" value="C:late endosome"/>
    <property type="evidence" value="ECO:0007669"/>
    <property type="project" value="TreeGrafter"/>
</dbReference>
<dbReference type="InterPro" id="IPR006076">
    <property type="entry name" value="FAD-dep_OxRdtase"/>
</dbReference>
<dbReference type="Gene3D" id="3.30.9.10">
    <property type="entry name" value="D-Amino Acid Oxidase, subunit A, domain 2"/>
    <property type="match status" value="1"/>
</dbReference>
<dbReference type="EMBL" id="JAULSR010000003">
    <property type="protein sequence ID" value="KAK0625097.1"/>
    <property type="molecule type" value="Genomic_DNA"/>
</dbReference>
<evidence type="ECO:0000313" key="2">
    <source>
        <dbReference type="EMBL" id="KAK0625097.1"/>
    </source>
</evidence>
<dbReference type="PANTHER" id="PTHR13847">
    <property type="entry name" value="SARCOSINE DEHYDROGENASE-RELATED"/>
    <property type="match status" value="1"/>
</dbReference>
<dbReference type="GO" id="GO:0042147">
    <property type="term" value="P:retrograde transport, endosome to Golgi"/>
    <property type="evidence" value="ECO:0007669"/>
    <property type="project" value="TreeGrafter"/>
</dbReference>
<reference evidence="2" key="1">
    <citation type="submission" date="2023-06" db="EMBL/GenBank/DDBJ databases">
        <title>Genome-scale phylogeny and comparative genomics of the fungal order Sordariales.</title>
        <authorList>
            <consortium name="Lawrence Berkeley National Laboratory"/>
            <person name="Hensen N."/>
            <person name="Bonometti L."/>
            <person name="Westerberg I."/>
            <person name="Brannstrom I.O."/>
            <person name="Guillou S."/>
            <person name="Cros-Aarteil S."/>
            <person name="Calhoun S."/>
            <person name="Haridas S."/>
            <person name="Kuo A."/>
            <person name="Mondo S."/>
            <person name="Pangilinan J."/>
            <person name="Riley R."/>
            <person name="LaButti K."/>
            <person name="Andreopoulos B."/>
            <person name="Lipzen A."/>
            <person name="Chen C."/>
            <person name="Yanf M."/>
            <person name="Daum C."/>
            <person name="Ng V."/>
            <person name="Clum A."/>
            <person name="Steindorff A."/>
            <person name="Ohm R."/>
            <person name="Martin F."/>
            <person name="Silar P."/>
            <person name="Natvig D."/>
            <person name="Lalanne C."/>
            <person name="Gautier V."/>
            <person name="Ament-velasquez S.L."/>
            <person name="Kruys A."/>
            <person name="Hutchinson M.I."/>
            <person name="Powell A.J."/>
            <person name="Barry K."/>
            <person name="Miller A.N."/>
            <person name="Grigoriev I.V."/>
            <person name="Debuchy R."/>
            <person name="Gladieux P."/>
            <person name="Thoren M.H."/>
            <person name="Johannesson H."/>
        </authorList>
    </citation>
    <scope>NUCLEOTIDE SEQUENCE</scope>
    <source>
        <strain evidence="2">SMH3391-2</strain>
    </source>
</reference>
<feature type="non-terminal residue" evidence="2">
    <location>
        <position position="1"/>
    </location>
</feature>
<dbReference type="InterPro" id="IPR036188">
    <property type="entry name" value="FAD/NAD-bd_sf"/>
</dbReference>
<gene>
    <name evidence="2" type="ORF">B0T17DRAFT_460600</name>
</gene>
<evidence type="ECO:0000313" key="3">
    <source>
        <dbReference type="Proteomes" id="UP001174934"/>
    </source>
</evidence>
<dbReference type="Proteomes" id="UP001174934">
    <property type="component" value="Unassembled WGS sequence"/>
</dbReference>
<dbReference type="SUPFAM" id="SSF51905">
    <property type="entry name" value="FAD/NAD(P)-binding domain"/>
    <property type="match status" value="1"/>
</dbReference>